<feature type="non-terminal residue" evidence="1">
    <location>
        <position position="56"/>
    </location>
</feature>
<accession>A0A392MGS6</accession>
<dbReference type="GO" id="GO:0004366">
    <property type="term" value="F:glycerol-3-phosphate O-acyltransferase activity"/>
    <property type="evidence" value="ECO:0007669"/>
    <property type="project" value="InterPro"/>
</dbReference>
<dbReference type="GO" id="GO:0009570">
    <property type="term" value="C:chloroplast stroma"/>
    <property type="evidence" value="ECO:0007669"/>
    <property type="project" value="TreeGrafter"/>
</dbReference>
<comment type="caution">
    <text evidence="1">The sequence shown here is derived from an EMBL/GenBank/DDBJ whole genome shotgun (WGS) entry which is preliminary data.</text>
</comment>
<protein>
    <submittedName>
        <fullName evidence="1">Glycerol-3-phosphate acyltransferase</fullName>
    </submittedName>
</protein>
<dbReference type="Proteomes" id="UP000265520">
    <property type="component" value="Unassembled WGS sequence"/>
</dbReference>
<sequence length="56" mass="6192">MLDDPELIEIKRKENTQSLKEMATLLRSASQIIWIAPSGGTAVGIDQLPTLWNGKL</sequence>
<keyword evidence="1" id="KW-0012">Acyltransferase</keyword>
<keyword evidence="1" id="KW-0808">Transferase</keyword>
<dbReference type="Gene3D" id="3.40.1130.10">
    <property type="entry name" value="Glycerol-3-phosphate (1)-acyltransferase"/>
    <property type="match status" value="1"/>
</dbReference>
<proteinExistence type="predicted"/>
<dbReference type="PANTHER" id="PTHR35695:SF1">
    <property type="entry name" value="GLYCEROL-3-PHOSPHATE ACYLTRANSFERASE, CHLOROPLASTIC"/>
    <property type="match status" value="1"/>
</dbReference>
<evidence type="ECO:0000313" key="1">
    <source>
        <dbReference type="EMBL" id="MCH86710.1"/>
    </source>
</evidence>
<dbReference type="PANTHER" id="PTHR35695">
    <property type="entry name" value="GLYCEROL-3-PHOSPHATE ACYLTRANSFERASE, CHLOROPLASTIC"/>
    <property type="match status" value="1"/>
</dbReference>
<dbReference type="GO" id="GO:0006655">
    <property type="term" value="P:phosphatidylglycerol biosynthetic process"/>
    <property type="evidence" value="ECO:0007669"/>
    <property type="project" value="TreeGrafter"/>
</dbReference>
<dbReference type="InterPro" id="IPR016222">
    <property type="entry name" value="G3P_O-acylTrfase_chlp"/>
</dbReference>
<dbReference type="SUPFAM" id="SSF69593">
    <property type="entry name" value="Glycerol-3-phosphate (1)-acyltransferase"/>
    <property type="match status" value="1"/>
</dbReference>
<dbReference type="EMBL" id="LXQA010010805">
    <property type="protein sequence ID" value="MCH86710.1"/>
    <property type="molecule type" value="Genomic_DNA"/>
</dbReference>
<gene>
    <name evidence="1" type="ORF">A2U01_0007570</name>
</gene>
<name>A0A392MGS6_9FABA</name>
<organism evidence="1 2">
    <name type="scientific">Trifolium medium</name>
    <dbReference type="NCBI Taxonomy" id="97028"/>
    <lineage>
        <taxon>Eukaryota</taxon>
        <taxon>Viridiplantae</taxon>
        <taxon>Streptophyta</taxon>
        <taxon>Embryophyta</taxon>
        <taxon>Tracheophyta</taxon>
        <taxon>Spermatophyta</taxon>
        <taxon>Magnoliopsida</taxon>
        <taxon>eudicotyledons</taxon>
        <taxon>Gunneridae</taxon>
        <taxon>Pentapetalae</taxon>
        <taxon>rosids</taxon>
        <taxon>fabids</taxon>
        <taxon>Fabales</taxon>
        <taxon>Fabaceae</taxon>
        <taxon>Papilionoideae</taxon>
        <taxon>50 kb inversion clade</taxon>
        <taxon>NPAAA clade</taxon>
        <taxon>Hologalegina</taxon>
        <taxon>IRL clade</taxon>
        <taxon>Trifolieae</taxon>
        <taxon>Trifolium</taxon>
    </lineage>
</organism>
<keyword evidence="2" id="KW-1185">Reference proteome</keyword>
<reference evidence="1 2" key="1">
    <citation type="journal article" date="2018" name="Front. Plant Sci.">
        <title>Red Clover (Trifolium pratense) and Zigzag Clover (T. medium) - A Picture of Genomic Similarities and Differences.</title>
        <authorList>
            <person name="Dluhosova J."/>
            <person name="Istvanek J."/>
            <person name="Nedelnik J."/>
            <person name="Repkova J."/>
        </authorList>
    </citation>
    <scope>NUCLEOTIDE SEQUENCE [LARGE SCALE GENOMIC DNA]</scope>
    <source>
        <strain evidence="2">cv. 10/8</strain>
        <tissue evidence="1">Leaf</tissue>
    </source>
</reference>
<dbReference type="AlphaFoldDB" id="A0A392MGS6"/>
<evidence type="ECO:0000313" key="2">
    <source>
        <dbReference type="Proteomes" id="UP000265520"/>
    </source>
</evidence>